<dbReference type="InterPro" id="IPR003609">
    <property type="entry name" value="Pan_app"/>
</dbReference>
<reference evidence="7" key="1">
    <citation type="submission" date="2022-11" db="EMBL/GenBank/DDBJ databases">
        <title>Centuries of genome instability and evolution in soft-shell clam transmissible cancer (bioRxiv).</title>
        <authorList>
            <person name="Hart S.F.M."/>
            <person name="Yonemitsu M.A."/>
            <person name="Giersch R.M."/>
            <person name="Beal B.F."/>
            <person name="Arriagada G."/>
            <person name="Davis B.W."/>
            <person name="Ostrander E.A."/>
            <person name="Goff S.P."/>
            <person name="Metzger M.J."/>
        </authorList>
    </citation>
    <scope>NUCLEOTIDE SEQUENCE</scope>
    <source>
        <strain evidence="7">MELC-2E11</strain>
        <tissue evidence="7">Siphon/mantle</tissue>
    </source>
</reference>
<evidence type="ECO:0000259" key="5">
    <source>
        <dbReference type="PROSITE" id="PS50026"/>
    </source>
</evidence>
<dbReference type="PROSITE" id="PS00022">
    <property type="entry name" value="EGF_1"/>
    <property type="match status" value="1"/>
</dbReference>
<feature type="disulfide bond" evidence="4">
    <location>
        <begin position="336"/>
        <end position="345"/>
    </location>
</feature>
<dbReference type="Pfam" id="PF00008">
    <property type="entry name" value="EGF"/>
    <property type="match status" value="1"/>
</dbReference>
<accession>A0ABY7DDZ8</accession>
<proteinExistence type="predicted"/>
<organism evidence="7 8">
    <name type="scientific">Mya arenaria</name>
    <name type="common">Soft-shell clam</name>
    <dbReference type="NCBI Taxonomy" id="6604"/>
    <lineage>
        <taxon>Eukaryota</taxon>
        <taxon>Metazoa</taxon>
        <taxon>Spiralia</taxon>
        <taxon>Lophotrochozoa</taxon>
        <taxon>Mollusca</taxon>
        <taxon>Bivalvia</taxon>
        <taxon>Autobranchia</taxon>
        <taxon>Heteroconchia</taxon>
        <taxon>Euheterodonta</taxon>
        <taxon>Imparidentia</taxon>
        <taxon>Neoheterodontei</taxon>
        <taxon>Myida</taxon>
        <taxon>Myoidea</taxon>
        <taxon>Myidae</taxon>
        <taxon>Mya</taxon>
    </lineage>
</organism>
<dbReference type="InterPro" id="IPR011641">
    <property type="entry name" value="Tyr-kin_ephrin_A/B_rcpt-like"/>
</dbReference>
<protein>
    <submittedName>
        <fullName evidence="7">SVEP1-like protein</fullName>
    </submittedName>
</protein>
<dbReference type="InterPro" id="IPR051022">
    <property type="entry name" value="Notch_Cell-Fate_Det"/>
</dbReference>
<dbReference type="SMART" id="SM01411">
    <property type="entry name" value="Ephrin_rec_like"/>
    <property type="match status" value="2"/>
</dbReference>
<dbReference type="PROSITE" id="PS50026">
    <property type="entry name" value="EGF_3"/>
    <property type="match status" value="2"/>
</dbReference>
<gene>
    <name evidence="7" type="ORF">MAR_027936</name>
</gene>
<evidence type="ECO:0000256" key="1">
    <source>
        <dbReference type="ARBA" id="ARBA00022536"/>
    </source>
</evidence>
<dbReference type="InterPro" id="IPR000742">
    <property type="entry name" value="EGF"/>
</dbReference>
<dbReference type="InterPro" id="IPR018097">
    <property type="entry name" value="EGF_Ca-bd_CS"/>
</dbReference>
<dbReference type="PROSITE" id="PS01187">
    <property type="entry name" value="EGF_CA"/>
    <property type="match status" value="1"/>
</dbReference>
<dbReference type="PROSITE" id="PS00010">
    <property type="entry name" value="ASX_HYDROXYL"/>
    <property type="match status" value="1"/>
</dbReference>
<evidence type="ECO:0000313" key="7">
    <source>
        <dbReference type="EMBL" id="WAQ95246.1"/>
    </source>
</evidence>
<dbReference type="PROSITE" id="PS50948">
    <property type="entry name" value="PAN"/>
    <property type="match status" value="1"/>
</dbReference>
<dbReference type="SUPFAM" id="SSF57184">
    <property type="entry name" value="Growth factor receptor domain"/>
    <property type="match status" value="1"/>
</dbReference>
<name>A0ABY7DDZ8_MYAAR</name>
<feature type="domain" description="EGF-like" evidence="5">
    <location>
        <begin position="310"/>
        <end position="346"/>
    </location>
</feature>
<dbReference type="Pfam" id="PF07699">
    <property type="entry name" value="Ephrin_rec_like"/>
    <property type="match status" value="1"/>
</dbReference>
<evidence type="ECO:0000256" key="4">
    <source>
        <dbReference type="PROSITE-ProRule" id="PRU00076"/>
    </source>
</evidence>
<keyword evidence="1 4" id="KW-0245">EGF-like domain</keyword>
<evidence type="ECO:0000259" key="6">
    <source>
        <dbReference type="PROSITE" id="PS50948"/>
    </source>
</evidence>
<feature type="disulfide bond" evidence="4">
    <location>
        <begin position="159"/>
        <end position="176"/>
    </location>
</feature>
<sequence length="352" mass="38153">MQTTCLSCNSGSYPNAARTNCQVNCPAGYISTDGFYPCTPCPADSYSLNTTTCTTCPWVGSTVGVSAASSVAQCYNPCPGGEYSLSGFRNTQCNPCPLHHFQPFFGRTFFEPCDFSKMTLQTGGERYWECVLIEEGHVKQLLGGKTVSAINHICNGNPCANGDTCVHGDGQLDYTCNCVSDYDRCVMETKAERMGGNTTGEIDYQQVQDKAACELLCLNNDDCIEATFFTSISGSSICRLFNTEAYLQSAFVAGSVHMAKRCTNGFTGKNCEVDNVDNCIDSKCHETSRCVDKINDYECICSTSKGCATPKIPCDASPCQHGSCINVDNVRYECTCQDGYDGINCDNTISEH</sequence>
<dbReference type="PANTHER" id="PTHR24049">
    <property type="entry name" value="CRUMBS FAMILY MEMBER"/>
    <property type="match status" value="1"/>
</dbReference>
<keyword evidence="8" id="KW-1185">Reference proteome</keyword>
<evidence type="ECO:0000256" key="2">
    <source>
        <dbReference type="ARBA" id="ARBA00022737"/>
    </source>
</evidence>
<dbReference type="SMART" id="SM00181">
    <property type="entry name" value="EGF"/>
    <property type="match status" value="2"/>
</dbReference>
<dbReference type="InterPro" id="IPR000152">
    <property type="entry name" value="EGF-type_Asp/Asn_hydroxyl_site"/>
</dbReference>
<comment type="caution">
    <text evidence="4">Lacks conserved residue(s) required for the propagation of feature annotation.</text>
</comment>
<keyword evidence="2" id="KW-0677">Repeat</keyword>
<dbReference type="Proteomes" id="UP001164746">
    <property type="component" value="Chromosome 2"/>
</dbReference>
<dbReference type="EMBL" id="CP111013">
    <property type="protein sequence ID" value="WAQ95246.1"/>
    <property type="molecule type" value="Genomic_DNA"/>
</dbReference>
<feature type="domain" description="Apple" evidence="6">
    <location>
        <begin position="178"/>
        <end position="262"/>
    </location>
</feature>
<evidence type="ECO:0000256" key="3">
    <source>
        <dbReference type="ARBA" id="ARBA00023157"/>
    </source>
</evidence>
<keyword evidence="3 4" id="KW-1015">Disulfide bond</keyword>
<dbReference type="InterPro" id="IPR009030">
    <property type="entry name" value="Growth_fac_rcpt_cys_sf"/>
</dbReference>
<dbReference type="PROSITE" id="PS01186">
    <property type="entry name" value="EGF_2"/>
    <property type="match status" value="1"/>
</dbReference>
<feature type="domain" description="EGF-like" evidence="5">
    <location>
        <begin position="150"/>
        <end position="186"/>
    </location>
</feature>
<dbReference type="SUPFAM" id="SSF57196">
    <property type="entry name" value="EGF/Laminin"/>
    <property type="match status" value="1"/>
</dbReference>
<feature type="disulfide bond" evidence="4">
    <location>
        <begin position="314"/>
        <end position="324"/>
    </location>
</feature>
<dbReference type="Gene3D" id="2.10.25.10">
    <property type="entry name" value="Laminin"/>
    <property type="match status" value="2"/>
</dbReference>
<evidence type="ECO:0000313" key="8">
    <source>
        <dbReference type="Proteomes" id="UP001164746"/>
    </source>
</evidence>